<dbReference type="AlphaFoldDB" id="A0A423PDR0"/>
<dbReference type="Gene3D" id="2.60.120.10">
    <property type="entry name" value="Jelly Rolls"/>
    <property type="match status" value="1"/>
</dbReference>
<dbReference type="InterPro" id="IPR031723">
    <property type="entry name" value="DMSP_lyase"/>
</dbReference>
<organism evidence="1 2">
    <name type="scientific">Salinisphaera orenii YIM 95161</name>
    <dbReference type="NCBI Taxonomy" id="1051139"/>
    <lineage>
        <taxon>Bacteria</taxon>
        <taxon>Pseudomonadati</taxon>
        <taxon>Pseudomonadota</taxon>
        <taxon>Gammaproteobacteria</taxon>
        <taxon>Salinisphaerales</taxon>
        <taxon>Salinisphaeraceae</taxon>
        <taxon>Salinisphaera</taxon>
    </lineage>
</organism>
<dbReference type="OrthoDB" id="9083851at2"/>
<sequence length="215" mass="23960">MAGTLHAHVDWHYLMYEFRQMYRFGSAGGSKPIRSHLKAVRNQLNAEMALDPAVSLPEPARLPVVDWLGRALDRGRQTPTASLVDTIDRVQHQLAWRYGYDRVPRSLQGKYAFAELMGPKGPVVSERLILGLVLLTPGCTYPSHAHDGITESYICLSGTLSENDVGVYAPGSLLYNPPNHRHRLTTGDHEPVLLAYAWSGAPERLANQKMTFKKS</sequence>
<dbReference type="Pfam" id="PF16867">
    <property type="entry name" value="DMSP_lyase"/>
    <property type="match status" value="1"/>
</dbReference>
<comment type="caution">
    <text evidence="1">The sequence shown here is derived from an EMBL/GenBank/DDBJ whole genome shotgun (WGS) entry which is preliminary data.</text>
</comment>
<dbReference type="SUPFAM" id="SSF51182">
    <property type="entry name" value="RmlC-like cupins"/>
    <property type="match status" value="1"/>
</dbReference>
<dbReference type="EMBL" id="AYKF01000143">
    <property type="protein sequence ID" value="ROO23098.1"/>
    <property type="molecule type" value="Genomic_DNA"/>
</dbReference>
<dbReference type="RefSeq" id="WP_123592574.1">
    <property type="nucleotide sequence ID" value="NZ_AYKF01000143.1"/>
</dbReference>
<gene>
    <name evidence="1" type="ORF">SAHL_16945</name>
</gene>
<protein>
    <recommendedName>
        <fullName evidence="3">Dimethlysulfonioproprionate lyase DddL</fullName>
    </recommendedName>
</protein>
<dbReference type="Proteomes" id="UP000285123">
    <property type="component" value="Unassembled WGS sequence"/>
</dbReference>
<name>A0A423PDR0_9GAMM</name>
<accession>A0A423PDR0</accession>
<dbReference type="GO" id="GO:0047869">
    <property type="term" value="F:dimethylpropiothetin dethiomethylase activity"/>
    <property type="evidence" value="ECO:0007669"/>
    <property type="project" value="InterPro"/>
</dbReference>
<reference evidence="1 2" key="1">
    <citation type="submission" date="2013-10" db="EMBL/GenBank/DDBJ databases">
        <title>Salinisphaera halophila YIM 95161 Genome Sequencing.</title>
        <authorList>
            <person name="Lai Q."/>
            <person name="Li C."/>
            <person name="Shao Z."/>
        </authorList>
    </citation>
    <scope>NUCLEOTIDE SEQUENCE [LARGE SCALE GENOMIC DNA]</scope>
    <source>
        <strain evidence="1 2">YIM 95161</strain>
    </source>
</reference>
<dbReference type="InterPro" id="IPR011051">
    <property type="entry name" value="RmlC_Cupin_sf"/>
</dbReference>
<evidence type="ECO:0000313" key="1">
    <source>
        <dbReference type="EMBL" id="ROO23098.1"/>
    </source>
</evidence>
<evidence type="ECO:0000313" key="2">
    <source>
        <dbReference type="Proteomes" id="UP000285123"/>
    </source>
</evidence>
<proteinExistence type="predicted"/>
<dbReference type="InterPro" id="IPR014710">
    <property type="entry name" value="RmlC-like_jellyroll"/>
</dbReference>
<evidence type="ECO:0008006" key="3">
    <source>
        <dbReference type="Google" id="ProtNLM"/>
    </source>
</evidence>